<dbReference type="AlphaFoldDB" id="A0AAW2MBJ2"/>
<reference evidence="4" key="1">
    <citation type="submission" date="2020-06" db="EMBL/GenBank/DDBJ databases">
        <authorList>
            <person name="Li T."/>
            <person name="Hu X."/>
            <person name="Zhang T."/>
            <person name="Song X."/>
            <person name="Zhang H."/>
            <person name="Dai N."/>
            <person name="Sheng W."/>
            <person name="Hou X."/>
            <person name="Wei L."/>
        </authorList>
    </citation>
    <scope>NUCLEOTIDE SEQUENCE</scope>
    <source>
        <strain evidence="4">KEN8</strain>
        <tissue evidence="4">Leaf</tissue>
    </source>
</reference>
<keyword evidence="1" id="KW-0547">Nucleotide-binding</keyword>
<accession>A0AAW2MBJ2</accession>
<dbReference type="InterPro" id="IPR050628">
    <property type="entry name" value="SNF2_RAD54_helicase_TF"/>
</dbReference>
<name>A0AAW2MBJ2_9LAMI</name>
<dbReference type="PANTHER" id="PTHR45626:SF16">
    <property type="entry name" value="ATP-DEPENDENT HELICASE ULS1"/>
    <property type="match status" value="1"/>
</dbReference>
<evidence type="ECO:0000256" key="2">
    <source>
        <dbReference type="ARBA" id="ARBA00022801"/>
    </source>
</evidence>
<dbReference type="GO" id="GO:0016787">
    <property type="term" value="F:hydrolase activity"/>
    <property type="evidence" value="ECO:0007669"/>
    <property type="project" value="UniProtKB-KW"/>
</dbReference>
<dbReference type="GO" id="GO:0005634">
    <property type="term" value="C:nucleus"/>
    <property type="evidence" value="ECO:0007669"/>
    <property type="project" value="TreeGrafter"/>
</dbReference>
<proteinExistence type="predicted"/>
<protein>
    <submittedName>
        <fullName evidence="4">Helicase-like transcription factor CHR28</fullName>
    </submittedName>
</protein>
<dbReference type="GO" id="GO:0006281">
    <property type="term" value="P:DNA repair"/>
    <property type="evidence" value="ECO:0007669"/>
    <property type="project" value="TreeGrafter"/>
</dbReference>
<evidence type="ECO:0000313" key="4">
    <source>
        <dbReference type="EMBL" id="KAL0328844.1"/>
    </source>
</evidence>
<dbReference type="GO" id="GO:0004386">
    <property type="term" value="F:helicase activity"/>
    <property type="evidence" value="ECO:0007669"/>
    <property type="project" value="UniProtKB-KW"/>
</dbReference>
<sequence>MSILQELNDILVCSGTLIDGEPIINLPPKTIELKKVDFSKEERDFYCRLEAESRAQFAQRKRKMVSSAFGEDETGSRQTRLTVEDLKYLFRVD</sequence>
<dbReference type="PANTHER" id="PTHR45626">
    <property type="entry name" value="TRANSCRIPTION TERMINATION FACTOR 2-RELATED"/>
    <property type="match status" value="1"/>
</dbReference>
<gene>
    <name evidence="4" type="ORF">Scaly_2317000</name>
</gene>
<dbReference type="EMBL" id="JACGWM010000014">
    <property type="protein sequence ID" value="KAL0328844.1"/>
    <property type="molecule type" value="Genomic_DNA"/>
</dbReference>
<keyword evidence="2" id="KW-0378">Hydrolase</keyword>
<organism evidence="4">
    <name type="scientific">Sesamum calycinum</name>
    <dbReference type="NCBI Taxonomy" id="2727403"/>
    <lineage>
        <taxon>Eukaryota</taxon>
        <taxon>Viridiplantae</taxon>
        <taxon>Streptophyta</taxon>
        <taxon>Embryophyta</taxon>
        <taxon>Tracheophyta</taxon>
        <taxon>Spermatophyta</taxon>
        <taxon>Magnoliopsida</taxon>
        <taxon>eudicotyledons</taxon>
        <taxon>Gunneridae</taxon>
        <taxon>Pentapetalae</taxon>
        <taxon>asterids</taxon>
        <taxon>lamiids</taxon>
        <taxon>Lamiales</taxon>
        <taxon>Pedaliaceae</taxon>
        <taxon>Sesamum</taxon>
    </lineage>
</organism>
<dbReference type="GO" id="GO:0008094">
    <property type="term" value="F:ATP-dependent activity, acting on DNA"/>
    <property type="evidence" value="ECO:0007669"/>
    <property type="project" value="TreeGrafter"/>
</dbReference>
<comment type="caution">
    <text evidence="4">The sequence shown here is derived from an EMBL/GenBank/DDBJ whole genome shotgun (WGS) entry which is preliminary data.</text>
</comment>
<reference evidence="4" key="2">
    <citation type="journal article" date="2024" name="Plant">
        <title>Genomic evolution and insights into agronomic trait innovations of Sesamum species.</title>
        <authorList>
            <person name="Miao H."/>
            <person name="Wang L."/>
            <person name="Qu L."/>
            <person name="Liu H."/>
            <person name="Sun Y."/>
            <person name="Le M."/>
            <person name="Wang Q."/>
            <person name="Wei S."/>
            <person name="Zheng Y."/>
            <person name="Lin W."/>
            <person name="Duan Y."/>
            <person name="Cao H."/>
            <person name="Xiong S."/>
            <person name="Wang X."/>
            <person name="Wei L."/>
            <person name="Li C."/>
            <person name="Ma Q."/>
            <person name="Ju M."/>
            <person name="Zhao R."/>
            <person name="Li G."/>
            <person name="Mu C."/>
            <person name="Tian Q."/>
            <person name="Mei H."/>
            <person name="Zhang T."/>
            <person name="Gao T."/>
            <person name="Zhang H."/>
        </authorList>
    </citation>
    <scope>NUCLEOTIDE SEQUENCE</scope>
    <source>
        <strain evidence="4">KEN8</strain>
    </source>
</reference>
<evidence type="ECO:0000256" key="1">
    <source>
        <dbReference type="ARBA" id="ARBA00022741"/>
    </source>
</evidence>
<evidence type="ECO:0000256" key="3">
    <source>
        <dbReference type="ARBA" id="ARBA00022840"/>
    </source>
</evidence>
<dbReference type="GO" id="GO:0005524">
    <property type="term" value="F:ATP binding"/>
    <property type="evidence" value="ECO:0007669"/>
    <property type="project" value="UniProtKB-KW"/>
</dbReference>
<keyword evidence="4" id="KW-0347">Helicase</keyword>
<keyword evidence="3" id="KW-0067">ATP-binding</keyword>